<organism evidence="2">
    <name type="scientific">marine metagenome</name>
    <dbReference type="NCBI Taxonomy" id="408172"/>
    <lineage>
        <taxon>unclassified sequences</taxon>
        <taxon>metagenomes</taxon>
        <taxon>ecological metagenomes</taxon>
    </lineage>
</organism>
<evidence type="ECO:0000313" key="2">
    <source>
        <dbReference type="EMBL" id="SVA73905.1"/>
    </source>
</evidence>
<reference evidence="2" key="1">
    <citation type="submission" date="2018-05" db="EMBL/GenBank/DDBJ databases">
        <authorList>
            <person name="Lanie J.A."/>
            <person name="Ng W.-L."/>
            <person name="Kazmierczak K.M."/>
            <person name="Andrzejewski T.M."/>
            <person name="Davidsen T.M."/>
            <person name="Wayne K.J."/>
            <person name="Tettelin H."/>
            <person name="Glass J.I."/>
            <person name="Rusch D."/>
            <person name="Podicherti R."/>
            <person name="Tsui H.-C.T."/>
            <person name="Winkler M.E."/>
        </authorList>
    </citation>
    <scope>NUCLEOTIDE SEQUENCE</scope>
</reference>
<sequence>MLMLIFSGCSTAEPEYVFFKTEIREQLEERAVKYCHGDFKVLQEEEFGPYTRARLQCMQ</sequence>
<protein>
    <recommendedName>
        <fullName evidence="1">Sema domain-containing protein</fullName>
    </recommendedName>
</protein>
<feature type="domain" description="Sema" evidence="1">
    <location>
        <begin position="1"/>
        <end position="59"/>
    </location>
</feature>
<name>A0A381YA77_9ZZZZ</name>
<evidence type="ECO:0000259" key="1">
    <source>
        <dbReference type="PROSITE" id="PS51004"/>
    </source>
</evidence>
<dbReference type="EMBL" id="UINC01017742">
    <property type="protein sequence ID" value="SVA73905.1"/>
    <property type="molecule type" value="Genomic_DNA"/>
</dbReference>
<dbReference type="InterPro" id="IPR001627">
    <property type="entry name" value="Semap_dom"/>
</dbReference>
<gene>
    <name evidence="2" type="ORF">METZ01_LOCUS126759</name>
</gene>
<proteinExistence type="predicted"/>
<dbReference type="AlphaFoldDB" id="A0A381YA77"/>
<accession>A0A381YA77</accession>
<dbReference type="PROSITE" id="PS51004">
    <property type="entry name" value="SEMA"/>
    <property type="match status" value="1"/>
</dbReference>